<evidence type="ECO:0000256" key="1">
    <source>
        <dbReference type="ARBA" id="ARBA00004571"/>
    </source>
</evidence>
<keyword evidence="7" id="KW-0406">Ion transport</keyword>
<dbReference type="PANTHER" id="PTHR34501:SF9">
    <property type="entry name" value="MAJOR OUTER MEMBRANE PROTEIN P.IA"/>
    <property type="match status" value="1"/>
</dbReference>
<dbReference type="Gene3D" id="2.40.160.10">
    <property type="entry name" value="Porin"/>
    <property type="match status" value="1"/>
</dbReference>
<protein>
    <submittedName>
        <fullName evidence="13">Porin</fullName>
    </submittedName>
</protein>
<evidence type="ECO:0000256" key="6">
    <source>
        <dbReference type="ARBA" id="ARBA00022729"/>
    </source>
</evidence>
<keyword evidence="3" id="KW-0813">Transport</keyword>
<feature type="domain" description="Porin" evidence="12">
    <location>
        <begin position="11"/>
        <end position="303"/>
    </location>
</feature>
<sequence length="319" mass="34436">MRSHHVLLCTAVGALTASAPVWAQSSVVIGGMLDTGVYRGFDGVAQVGTIQRSNVAISGYEELGGGVKAVFRLSTRFELDTGSSEGAGYKPLWHDESTIGLQGAWGTVRVGRAMTAMWANDWKFDPWANFNRIASPAWQYWHYLTPSDPFANNGTAEYGRINNGIFYDSATLAGFTVRWSGSPERDPGTTRRPLSAVLEYGQGAVAAMAAYERNSIGDKDVFLAGKYTFGAAAVMAAYDDSREFASASIARSVTLDATYRAGVFTYKAGYGLQRLNGVRNQFMSLGADYALSRRTILYASLGNRQAAHTSFGVGISHSY</sequence>
<proteinExistence type="predicted"/>
<dbReference type="GO" id="GO:0046930">
    <property type="term" value="C:pore complex"/>
    <property type="evidence" value="ECO:0007669"/>
    <property type="project" value="UniProtKB-KW"/>
</dbReference>
<evidence type="ECO:0000256" key="5">
    <source>
        <dbReference type="ARBA" id="ARBA00022692"/>
    </source>
</evidence>
<gene>
    <name evidence="13" type="ORF">GJ699_07785</name>
</gene>
<name>A0A6I2KWF6_9BURK</name>
<evidence type="ECO:0000256" key="11">
    <source>
        <dbReference type="SAM" id="SignalP"/>
    </source>
</evidence>
<dbReference type="InterPro" id="IPR023614">
    <property type="entry name" value="Porin_dom_sf"/>
</dbReference>
<evidence type="ECO:0000259" key="12">
    <source>
        <dbReference type="Pfam" id="PF13609"/>
    </source>
</evidence>
<dbReference type="PANTHER" id="PTHR34501">
    <property type="entry name" value="PROTEIN YDDL-RELATED"/>
    <property type="match status" value="1"/>
</dbReference>
<evidence type="ECO:0000256" key="8">
    <source>
        <dbReference type="ARBA" id="ARBA00023114"/>
    </source>
</evidence>
<comment type="caution">
    <text evidence="13">The sequence shown here is derived from an EMBL/GenBank/DDBJ whole genome shotgun (WGS) entry which is preliminary data.</text>
</comment>
<dbReference type="CDD" id="cd00342">
    <property type="entry name" value="gram_neg_porins"/>
    <property type="match status" value="1"/>
</dbReference>
<evidence type="ECO:0000313" key="14">
    <source>
        <dbReference type="Proteomes" id="UP000433309"/>
    </source>
</evidence>
<dbReference type="EMBL" id="WKJK01000003">
    <property type="protein sequence ID" value="MRW89880.1"/>
    <property type="molecule type" value="Genomic_DNA"/>
</dbReference>
<keyword evidence="14" id="KW-1185">Reference proteome</keyword>
<dbReference type="GO" id="GO:0009279">
    <property type="term" value="C:cell outer membrane"/>
    <property type="evidence" value="ECO:0007669"/>
    <property type="project" value="UniProtKB-SubCell"/>
</dbReference>
<dbReference type="RefSeq" id="WP_154374780.1">
    <property type="nucleotide sequence ID" value="NZ_WKJK01000003.1"/>
</dbReference>
<dbReference type="Proteomes" id="UP000433309">
    <property type="component" value="Unassembled WGS sequence"/>
</dbReference>
<evidence type="ECO:0000256" key="2">
    <source>
        <dbReference type="ARBA" id="ARBA00011233"/>
    </source>
</evidence>
<dbReference type="InterPro" id="IPR050298">
    <property type="entry name" value="Gram-neg_bact_OMP"/>
</dbReference>
<keyword evidence="4" id="KW-1134">Transmembrane beta strand</keyword>
<evidence type="ECO:0000256" key="10">
    <source>
        <dbReference type="ARBA" id="ARBA00023237"/>
    </source>
</evidence>
<dbReference type="Pfam" id="PF13609">
    <property type="entry name" value="Porin_4"/>
    <property type="match status" value="1"/>
</dbReference>
<keyword evidence="8" id="KW-0626">Porin</keyword>
<reference evidence="13 14" key="1">
    <citation type="submission" date="2019-11" db="EMBL/GenBank/DDBJ databases">
        <title>Novel species isolated from a subtropical stream in China.</title>
        <authorList>
            <person name="Lu H."/>
        </authorList>
    </citation>
    <scope>NUCLEOTIDE SEQUENCE [LARGE SCALE GENOMIC DNA]</scope>
    <source>
        <strain evidence="13 14">FT80W</strain>
    </source>
</reference>
<keyword evidence="5" id="KW-0812">Transmembrane</keyword>
<evidence type="ECO:0000256" key="4">
    <source>
        <dbReference type="ARBA" id="ARBA00022452"/>
    </source>
</evidence>
<dbReference type="SUPFAM" id="SSF56935">
    <property type="entry name" value="Porins"/>
    <property type="match status" value="1"/>
</dbReference>
<evidence type="ECO:0000256" key="3">
    <source>
        <dbReference type="ARBA" id="ARBA00022448"/>
    </source>
</evidence>
<dbReference type="GO" id="GO:0015288">
    <property type="term" value="F:porin activity"/>
    <property type="evidence" value="ECO:0007669"/>
    <property type="project" value="UniProtKB-KW"/>
</dbReference>
<comment type="subunit">
    <text evidence="2">Homotrimer.</text>
</comment>
<keyword evidence="10" id="KW-0998">Cell outer membrane</keyword>
<dbReference type="InterPro" id="IPR033900">
    <property type="entry name" value="Gram_neg_porin_domain"/>
</dbReference>
<feature type="signal peptide" evidence="11">
    <location>
        <begin position="1"/>
        <end position="23"/>
    </location>
</feature>
<accession>A0A6I2KWF6</accession>
<comment type="subcellular location">
    <subcellularLocation>
        <location evidence="1">Cell outer membrane</location>
        <topology evidence="1">Multi-pass membrane protein</topology>
    </subcellularLocation>
</comment>
<keyword evidence="6 11" id="KW-0732">Signal</keyword>
<evidence type="ECO:0000313" key="13">
    <source>
        <dbReference type="EMBL" id="MRW89880.1"/>
    </source>
</evidence>
<dbReference type="AlphaFoldDB" id="A0A6I2KWF6"/>
<feature type="chain" id="PRO_5026333044" evidence="11">
    <location>
        <begin position="24"/>
        <end position="319"/>
    </location>
</feature>
<evidence type="ECO:0000256" key="9">
    <source>
        <dbReference type="ARBA" id="ARBA00023136"/>
    </source>
</evidence>
<dbReference type="GO" id="GO:0006811">
    <property type="term" value="P:monoatomic ion transport"/>
    <property type="evidence" value="ECO:0007669"/>
    <property type="project" value="UniProtKB-KW"/>
</dbReference>
<keyword evidence="9" id="KW-0472">Membrane</keyword>
<evidence type="ECO:0000256" key="7">
    <source>
        <dbReference type="ARBA" id="ARBA00023065"/>
    </source>
</evidence>
<organism evidence="13 14">
    <name type="scientific">Duganella guangzhouensis</name>
    <dbReference type="NCBI Taxonomy" id="2666084"/>
    <lineage>
        <taxon>Bacteria</taxon>
        <taxon>Pseudomonadati</taxon>
        <taxon>Pseudomonadota</taxon>
        <taxon>Betaproteobacteria</taxon>
        <taxon>Burkholderiales</taxon>
        <taxon>Oxalobacteraceae</taxon>
        <taxon>Telluria group</taxon>
        <taxon>Duganella</taxon>
    </lineage>
</organism>